<sequence length="107" mass="12050">MIGFGKEFDAIGVEGLMPKKANHISVYLRDLRCIDLASRLNWTMKSIDPSISLVFAASHGSPSDACFQISTQKKFSNKLDENEMNIIFVPSALRNTKYLKFYLSQLS</sequence>
<dbReference type="WBParaSite" id="nRc.2.0.1.t05974-RA">
    <property type="protein sequence ID" value="nRc.2.0.1.t05974-RA"/>
    <property type="gene ID" value="nRc.2.0.1.g05974"/>
</dbReference>
<organism evidence="1 2">
    <name type="scientific">Romanomermis culicivorax</name>
    <name type="common">Nematode worm</name>
    <dbReference type="NCBI Taxonomy" id="13658"/>
    <lineage>
        <taxon>Eukaryota</taxon>
        <taxon>Metazoa</taxon>
        <taxon>Ecdysozoa</taxon>
        <taxon>Nematoda</taxon>
        <taxon>Enoplea</taxon>
        <taxon>Dorylaimia</taxon>
        <taxon>Mermithida</taxon>
        <taxon>Mermithoidea</taxon>
        <taxon>Mermithidae</taxon>
        <taxon>Romanomermis</taxon>
    </lineage>
</organism>
<reference evidence="2" key="1">
    <citation type="submission" date="2022-11" db="UniProtKB">
        <authorList>
            <consortium name="WormBaseParasite"/>
        </authorList>
    </citation>
    <scope>IDENTIFICATION</scope>
</reference>
<evidence type="ECO:0000313" key="2">
    <source>
        <dbReference type="WBParaSite" id="nRc.2.0.1.t05974-RA"/>
    </source>
</evidence>
<accession>A0A915HVP6</accession>
<evidence type="ECO:0000313" key="1">
    <source>
        <dbReference type="Proteomes" id="UP000887565"/>
    </source>
</evidence>
<dbReference type="Proteomes" id="UP000887565">
    <property type="component" value="Unplaced"/>
</dbReference>
<keyword evidence="1" id="KW-1185">Reference proteome</keyword>
<dbReference type="AlphaFoldDB" id="A0A915HVP6"/>
<protein>
    <submittedName>
        <fullName evidence="2">Uncharacterized protein</fullName>
    </submittedName>
</protein>
<proteinExistence type="predicted"/>
<name>A0A915HVP6_ROMCU</name>